<evidence type="ECO:0000313" key="2">
    <source>
        <dbReference type="Proteomes" id="UP001237642"/>
    </source>
</evidence>
<organism evidence="1 2">
    <name type="scientific">Heracleum sosnowskyi</name>
    <dbReference type="NCBI Taxonomy" id="360622"/>
    <lineage>
        <taxon>Eukaryota</taxon>
        <taxon>Viridiplantae</taxon>
        <taxon>Streptophyta</taxon>
        <taxon>Embryophyta</taxon>
        <taxon>Tracheophyta</taxon>
        <taxon>Spermatophyta</taxon>
        <taxon>Magnoliopsida</taxon>
        <taxon>eudicotyledons</taxon>
        <taxon>Gunneridae</taxon>
        <taxon>Pentapetalae</taxon>
        <taxon>asterids</taxon>
        <taxon>campanulids</taxon>
        <taxon>Apiales</taxon>
        <taxon>Apiaceae</taxon>
        <taxon>Apioideae</taxon>
        <taxon>apioid superclade</taxon>
        <taxon>Tordylieae</taxon>
        <taxon>Tordyliinae</taxon>
        <taxon>Heracleum</taxon>
    </lineage>
</organism>
<sequence length="258" mass="29852">MDGEYYLWIGFPRYSAEYGYKNQFGDKTKKMGKSDSPFKKKSILFELPYWCHNPLRHNLDAMHIEKNICDKILGTLLNIGGKSKDHINARLDLQDSGIRRPLDPVKCADGQHLEIRAAIFDMTNKEKDIFCYVLKNAKLPYGCASNVSRYVHVKEGKVVGYKSHDAHFILHYLLQFSVKKTLKPEVALPMIRFSAFLRDVEYHIGTKKNKDGKKFKLKDADWKGAHRYILFNSDNKEIENLIEEHRAFVDGLADPRPS</sequence>
<name>A0AAD8JGR6_9APIA</name>
<reference evidence="1" key="2">
    <citation type="submission" date="2023-05" db="EMBL/GenBank/DDBJ databases">
        <authorList>
            <person name="Schelkunov M.I."/>
        </authorList>
    </citation>
    <scope>NUCLEOTIDE SEQUENCE</scope>
    <source>
        <strain evidence="1">Hsosn_3</strain>
        <tissue evidence="1">Leaf</tissue>
    </source>
</reference>
<dbReference type="AlphaFoldDB" id="A0AAD8JGR6"/>
<proteinExistence type="predicted"/>
<protein>
    <submittedName>
        <fullName evidence="1">Uncharacterized protein</fullName>
    </submittedName>
</protein>
<keyword evidence="2" id="KW-1185">Reference proteome</keyword>
<evidence type="ECO:0000313" key="1">
    <source>
        <dbReference type="EMBL" id="KAK1402130.1"/>
    </source>
</evidence>
<dbReference type="Proteomes" id="UP001237642">
    <property type="component" value="Unassembled WGS sequence"/>
</dbReference>
<dbReference type="EMBL" id="JAUIZM010000001">
    <property type="protein sequence ID" value="KAK1402130.1"/>
    <property type="molecule type" value="Genomic_DNA"/>
</dbReference>
<reference evidence="1" key="1">
    <citation type="submission" date="2023-02" db="EMBL/GenBank/DDBJ databases">
        <title>Genome of toxic invasive species Heracleum sosnowskyi carries increased number of genes despite the absence of recent whole-genome duplications.</title>
        <authorList>
            <person name="Schelkunov M."/>
            <person name="Shtratnikova V."/>
            <person name="Makarenko M."/>
            <person name="Klepikova A."/>
            <person name="Omelchenko D."/>
            <person name="Novikova G."/>
            <person name="Obukhova E."/>
            <person name="Bogdanov V."/>
            <person name="Penin A."/>
            <person name="Logacheva M."/>
        </authorList>
    </citation>
    <scope>NUCLEOTIDE SEQUENCE</scope>
    <source>
        <strain evidence="1">Hsosn_3</strain>
        <tissue evidence="1">Leaf</tissue>
    </source>
</reference>
<gene>
    <name evidence="1" type="ORF">POM88_001735</name>
</gene>
<dbReference type="PANTHER" id="PTHR10775">
    <property type="entry name" value="OS08G0208400 PROTEIN"/>
    <property type="match status" value="1"/>
</dbReference>
<comment type="caution">
    <text evidence="1">The sequence shown here is derived from an EMBL/GenBank/DDBJ whole genome shotgun (WGS) entry which is preliminary data.</text>
</comment>
<dbReference type="PANTHER" id="PTHR10775:SF190">
    <property type="entry name" value="TNP2-LIKE TRANSPOSON PROTEIN"/>
    <property type="match status" value="1"/>
</dbReference>
<accession>A0AAD8JGR6</accession>